<dbReference type="Proteomes" id="UP000292424">
    <property type="component" value="Chromosome"/>
</dbReference>
<dbReference type="KEGG" id="arac:E0W69_005280"/>
<keyword evidence="1" id="KW-0175">Coiled coil</keyword>
<dbReference type="InterPro" id="IPR036890">
    <property type="entry name" value="HATPase_C_sf"/>
</dbReference>
<dbReference type="PANTHER" id="PTHR34220">
    <property type="entry name" value="SENSOR HISTIDINE KINASE YPDA"/>
    <property type="match status" value="1"/>
</dbReference>
<proteinExistence type="predicted"/>
<evidence type="ECO:0000313" key="5">
    <source>
        <dbReference type="Proteomes" id="UP000292424"/>
    </source>
</evidence>
<dbReference type="OrthoDB" id="9809908at2"/>
<feature type="transmembrane region" description="Helical" evidence="2">
    <location>
        <begin position="117"/>
        <end position="135"/>
    </location>
</feature>
<keyword evidence="5" id="KW-1185">Reference proteome</keyword>
<accession>A0A5P2G9A1</accession>
<name>A0A5P2G9A1_9BACT</name>
<dbReference type="GO" id="GO:0016020">
    <property type="term" value="C:membrane"/>
    <property type="evidence" value="ECO:0007669"/>
    <property type="project" value="InterPro"/>
</dbReference>
<feature type="coiled-coil region" evidence="1">
    <location>
        <begin position="204"/>
        <end position="231"/>
    </location>
</feature>
<dbReference type="GO" id="GO:0000155">
    <property type="term" value="F:phosphorelay sensor kinase activity"/>
    <property type="evidence" value="ECO:0007669"/>
    <property type="project" value="InterPro"/>
</dbReference>
<dbReference type="InterPro" id="IPR010559">
    <property type="entry name" value="Sig_transdc_His_kin_internal"/>
</dbReference>
<feature type="domain" description="Signal transduction histidine kinase internal region" evidence="3">
    <location>
        <begin position="159"/>
        <end position="234"/>
    </location>
</feature>
<feature type="transmembrane region" description="Helical" evidence="2">
    <location>
        <begin position="9"/>
        <end position="28"/>
    </location>
</feature>
<sequence length="338" mass="39325">MFRILNKKIVFYYAILLTAIVNLPRLLVNNQHFTESRMLPFDWAEWFCSILLSFLYVLIVFYLSDKKLFVFYSNKARKETLRIVVVNVGLWLLFVFIGAIISRLFIHSKMFPMNGYVLRFTALLLLSIIALRIMAINYQTQEKEKEIQALRLVNTQKDLSLLKSQLSPHFLFNAFSSLSGVIYENPEKAQKYVVQLSQYFRYSLENKNENISNLEEELKAVENYCGILQMRLEDGFQYKIHIDKTQLYKAHLPHISLQPLIENAVKHNIATANNPLLVDIFDEGNCLIVKNNMQKKPFPESGTGTGLSNLAERYQLLFKKEIEVSNDGNYFTIKLPLV</sequence>
<organism evidence="4 5">
    <name type="scientific">Rhizosphaericola mali</name>
    <dbReference type="NCBI Taxonomy" id="2545455"/>
    <lineage>
        <taxon>Bacteria</taxon>
        <taxon>Pseudomonadati</taxon>
        <taxon>Bacteroidota</taxon>
        <taxon>Chitinophagia</taxon>
        <taxon>Chitinophagales</taxon>
        <taxon>Chitinophagaceae</taxon>
        <taxon>Rhizosphaericola</taxon>
    </lineage>
</organism>
<dbReference type="InterPro" id="IPR050640">
    <property type="entry name" value="Bact_2-comp_sensor_kinase"/>
</dbReference>
<dbReference type="Pfam" id="PF06580">
    <property type="entry name" value="His_kinase"/>
    <property type="match status" value="1"/>
</dbReference>
<gene>
    <name evidence="4" type="ORF">E0W69_005280</name>
</gene>
<evidence type="ECO:0000256" key="2">
    <source>
        <dbReference type="SAM" id="Phobius"/>
    </source>
</evidence>
<dbReference type="PANTHER" id="PTHR34220:SF7">
    <property type="entry name" value="SENSOR HISTIDINE KINASE YPDA"/>
    <property type="match status" value="1"/>
</dbReference>
<dbReference type="RefSeq" id="WP_131328988.1">
    <property type="nucleotide sequence ID" value="NZ_CP044016.1"/>
</dbReference>
<keyword evidence="2" id="KW-1133">Transmembrane helix</keyword>
<feature type="transmembrane region" description="Helical" evidence="2">
    <location>
        <begin position="43"/>
        <end position="63"/>
    </location>
</feature>
<dbReference type="AlphaFoldDB" id="A0A5P2G9A1"/>
<keyword evidence="2" id="KW-0472">Membrane</keyword>
<feature type="transmembrane region" description="Helical" evidence="2">
    <location>
        <begin position="84"/>
        <end position="105"/>
    </location>
</feature>
<keyword evidence="2" id="KW-0812">Transmembrane</keyword>
<reference evidence="4 5" key="1">
    <citation type="submission" date="2019-09" db="EMBL/GenBank/DDBJ databases">
        <title>Complete genome sequence of Arachidicoccus sp. B3-10 isolated from apple orchard soil.</title>
        <authorList>
            <person name="Kim H.S."/>
            <person name="Han K.-I."/>
            <person name="Suh M.K."/>
            <person name="Lee K.C."/>
            <person name="Eom M.K."/>
            <person name="Kim J.-S."/>
            <person name="Kang S.W."/>
            <person name="Sin Y."/>
            <person name="Lee J.-S."/>
        </authorList>
    </citation>
    <scope>NUCLEOTIDE SEQUENCE [LARGE SCALE GENOMIC DNA]</scope>
    <source>
        <strain evidence="4 5">B3-10</strain>
    </source>
</reference>
<dbReference type="SUPFAM" id="SSF55874">
    <property type="entry name" value="ATPase domain of HSP90 chaperone/DNA topoisomerase II/histidine kinase"/>
    <property type="match status" value="1"/>
</dbReference>
<protein>
    <recommendedName>
        <fullName evidence="3">Signal transduction histidine kinase internal region domain-containing protein</fullName>
    </recommendedName>
</protein>
<dbReference type="EMBL" id="CP044016">
    <property type="protein sequence ID" value="QES88101.1"/>
    <property type="molecule type" value="Genomic_DNA"/>
</dbReference>
<dbReference type="Gene3D" id="3.30.565.10">
    <property type="entry name" value="Histidine kinase-like ATPase, C-terminal domain"/>
    <property type="match status" value="1"/>
</dbReference>
<evidence type="ECO:0000259" key="3">
    <source>
        <dbReference type="Pfam" id="PF06580"/>
    </source>
</evidence>
<evidence type="ECO:0000256" key="1">
    <source>
        <dbReference type="SAM" id="Coils"/>
    </source>
</evidence>
<evidence type="ECO:0000313" key="4">
    <source>
        <dbReference type="EMBL" id="QES88101.1"/>
    </source>
</evidence>